<dbReference type="Pfam" id="PF00440">
    <property type="entry name" value="TetR_N"/>
    <property type="match status" value="1"/>
</dbReference>
<dbReference type="AlphaFoldDB" id="S5VF92"/>
<reference evidence="7 9" key="2">
    <citation type="journal article" date="2013" name="J. Biotechnol.">
        <title>Complete genome sequence of the kirromycin producer Streptomyces collinus Tu 365 consisting of a linear chromosome and two linear plasmids.</title>
        <authorList>
            <person name="Ruckert C."/>
            <person name="Szczepanowski R."/>
            <person name="Albersmeier A."/>
            <person name="Goesmann A."/>
            <person name="Iftime D."/>
            <person name="Musiol E.M."/>
            <person name="Blin K."/>
            <person name="Wohlleben W."/>
            <person name="Puhler A."/>
            <person name="Kalinowski J."/>
            <person name="Weber T."/>
        </authorList>
    </citation>
    <scope>NUCLEOTIDE SEQUENCE [LARGE SCALE GENOMIC DNA]</scope>
    <source>
        <strain evidence="9">DSM 40733 / Tue 365</strain>
        <strain evidence="7">Tu 365</strain>
    </source>
</reference>
<protein>
    <submittedName>
        <fullName evidence="7">TetR family transcriptional regulator</fullName>
    </submittedName>
</protein>
<proteinExistence type="predicted"/>
<dbReference type="HOGENOM" id="CLU_069356_2_0_11"/>
<gene>
    <name evidence="7" type="ORF">B446_01370</name>
    <name evidence="8" type="ORF">B446_33920</name>
</gene>
<evidence type="ECO:0000256" key="4">
    <source>
        <dbReference type="PROSITE-ProRule" id="PRU00335"/>
    </source>
</evidence>
<dbReference type="KEGG" id="sci:B446_01370"/>
<dbReference type="Gene3D" id="1.10.10.60">
    <property type="entry name" value="Homeodomain-like"/>
    <property type="match status" value="1"/>
</dbReference>
<evidence type="ECO:0000313" key="7">
    <source>
        <dbReference type="EMBL" id="AGS67110.1"/>
    </source>
</evidence>
<dbReference type="PRINTS" id="PR00455">
    <property type="entry name" value="HTHTETR"/>
</dbReference>
<feature type="DNA-binding region" description="H-T-H motif" evidence="4">
    <location>
        <begin position="42"/>
        <end position="61"/>
    </location>
</feature>
<dbReference type="SUPFAM" id="SSF46689">
    <property type="entry name" value="Homeodomain-like"/>
    <property type="match status" value="1"/>
</dbReference>
<dbReference type="STRING" id="1214242.B446_01370"/>
<dbReference type="Gene3D" id="1.10.357.10">
    <property type="entry name" value="Tetracycline Repressor, domain 2"/>
    <property type="match status" value="1"/>
</dbReference>
<dbReference type="KEGG" id="sci:B446_33920"/>
<feature type="region of interest" description="Disordered" evidence="5">
    <location>
        <begin position="215"/>
        <end position="236"/>
    </location>
</feature>
<evidence type="ECO:0000259" key="6">
    <source>
        <dbReference type="PROSITE" id="PS50977"/>
    </source>
</evidence>
<keyword evidence="1" id="KW-0805">Transcription regulation</keyword>
<keyword evidence="3" id="KW-0804">Transcription</keyword>
<evidence type="ECO:0000313" key="8">
    <source>
        <dbReference type="EMBL" id="AGS73584.1"/>
    </source>
</evidence>
<dbReference type="InterPro" id="IPR009057">
    <property type="entry name" value="Homeodomain-like_sf"/>
</dbReference>
<dbReference type="PANTHER" id="PTHR30055">
    <property type="entry name" value="HTH-TYPE TRANSCRIPTIONAL REGULATOR RUTR"/>
    <property type="match status" value="1"/>
</dbReference>
<dbReference type="EMBL" id="CP006259">
    <property type="protein sequence ID" value="AGS73584.1"/>
    <property type="molecule type" value="Genomic_DNA"/>
</dbReference>
<evidence type="ECO:0000256" key="5">
    <source>
        <dbReference type="SAM" id="MobiDB-lite"/>
    </source>
</evidence>
<dbReference type="InterPro" id="IPR001647">
    <property type="entry name" value="HTH_TetR"/>
</dbReference>
<dbReference type="GO" id="GO:0000976">
    <property type="term" value="F:transcription cis-regulatory region binding"/>
    <property type="evidence" value="ECO:0007669"/>
    <property type="project" value="TreeGrafter"/>
</dbReference>
<feature type="domain" description="HTH tetR-type" evidence="6">
    <location>
        <begin position="19"/>
        <end position="79"/>
    </location>
</feature>
<dbReference type="RefSeq" id="WP_020937597.1">
    <property type="nucleotide sequence ID" value="NC_021985.1"/>
</dbReference>
<evidence type="ECO:0000256" key="1">
    <source>
        <dbReference type="ARBA" id="ARBA00023015"/>
    </source>
</evidence>
<keyword evidence="9" id="KW-1185">Reference proteome</keyword>
<dbReference type="EMBL" id="CP006259">
    <property type="protein sequence ID" value="AGS67110.1"/>
    <property type="molecule type" value="Genomic_DNA"/>
</dbReference>
<evidence type="ECO:0000313" key="9">
    <source>
        <dbReference type="Proteomes" id="UP000015423"/>
    </source>
</evidence>
<feature type="compositionally biased region" description="Basic and acidic residues" evidence="5">
    <location>
        <begin position="227"/>
        <end position="236"/>
    </location>
</feature>
<dbReference type="eggNOG" id="COG1309">
    <property type="taxonomic scope" value="Bacteria"/>
</dbReference>
<dbReference type="InterPro" id="IPR050109">
    <property type="entry name" value="HTH-type_TetR-like_transc_reg"/>
</dbReference>
<dbReference type="PATRIC" id="fig|1214242.5.peg.284"/>
<keyword evidence="2 4" id="KW-0238">DNA-binding</keyword>
<evidence type="ECO:0000256" key="2">
    <source>
        <dbReference type="ARBA" id="ARBA00023125"/>
    </source>
</evidence>
<reference evidence="9" key="1">
    <citation type="submission" date="2012-10" db="EMBL/GenBank/DDBJ databases">
        <title>The complete genome sequence of Streptomyces collinus Tu 365.</title>
        <authorList>
            <person name="Ruckert C."/>
            <person name="Szczepanowski R."/>
            <person name="Goesmann A."/>
            <person name="Pross E.K."/>
            <person name="Musiol E.M."/>
            <person name="Blin K."/>
            <person name="Wohlleben W."/>
            <person name="Puhler A."/>
            <person name="Weber T."/>
            <person name="Kalinowski J."/>
        </authorList>
    </citation>
    <scope>NUCLEOTIDE SEQUENCE [LARGE SCALE GENOMIC DNA]</scope>
    <source>
        <strain evidence="9">DSM 40733 / Tue 365</strain>
    </source>
</reference>
<evidence type="ECO:0000256" key="3">
    <source>
        <dbReference type="ARBA" id="ARBA00023163"/>
    </source>
</evidence>
<dbReference type="GO" id="GO:0003700">
    <property type="term" value="F:DNA-binding transcription factor activity"/>
    <property type="evidence" value="ECO:0007669"/>
    <property type="project" value="TreeGrafter"/>
</dbReference>
<dbReference type="PANTHER" id="PTHR30055:SF234">
    <property type="entry name" value="HTH-TYPE TRANSCRIPTIONAL REGULATOR BETI"/>
    <property type="match status" value="1"/>
</dbReference>
<dbReference type="Proteomes" id="UP000015423">
    <property type="component" value="Chromosome"/>
</dbReference>
<organism evidence="7 9">
    <name type="scientific">Streptomyces collinus (strain DSM 40733 / Tue 365)</name>
    <dbReference type="NCBI Taxonomy" id="1214242"/>
    <lineage>
        <taxon>Bacteria</taxon>
        <taxon>Bacillati</taxon>
        <taxon>Actinomycetota</taxon>
        <taxon>Actinomycetes</taxon>
        <taxon>Kitasatosporales</taxon>
        <taxon>Streptomycetaceae</taxon>
        <taxon>Streptomyces</taxon>
    </lineage>
</organism>
<sequence>MSRDATPPAPPGLREAKKQETRQLISDVATDLFLSQGFEQTTIAEIAAAARVAKKTVTNYFPRKEDLALDHQDTFVASLAATVSGRQAGESVLTALRRAFADAAAAADPVAGFSGPGFAHMIADSPTLSARLRELHDLREAALAAALADTTGTPRGDITPRTAAALLGAVHRTLFQRIQELTLAGQDNAGISATVIAEADRAFGLLESSLADYASVGTAGSPPRAVTRPDREPKKP</sequence>
<dbReference type="PROSITE" id="PS50977">
    <property type="entry name" value="HTH_TETR_2"/>
    <property type="match status" value="1"/>
</dbReference>
<accession>S5VF92</accession>
<reference evidence="7" key="3">
    <citation type="submission" date="2015-08" db="EMBL/GenBank/DDBJ databases">
        <authorList>
            <person name="Weber T."/>
            <person name="Iftime D."/>
        </authorList>
    </citation>
    <scope>NUCLEOTIDE SEQUENCE</scope>
    <source>
        <strain evidence="7">Tu 365</strain>
    </source>
</reference>
<name>S5VF92_STRC3</name>